<dbReference type="GO" id="GO:0004650">
    <property type="term" value="F:polygalacturonase activity"/>
    <property type="evidence" value="ECO:0007669"/>
    <property type="project" value="InterPro"/>
</dbReference>
<dbReference type="EMBL" id="JAAMPC010000006">
    <property type="protein sequence ID" value="KAG2307297.1"/>
    <property type="molecule type" value="Genomic_DNA"/>
</dbReference>
<dbReference type="Pfam" id="PF00295">
    <property type="entry name" value="Glyco_hydro_28"/>
    <property type="match status" value="1"/>
</dbReference>
<dbReference type="Gene3D" id="2.160.20.10">
    <property type="entry name" value="Single-stranded right-handed beta-helix, Pectin lyase-like"/>
    <property type="match status" value="1"/>
</dbReference>
<comment type="caution">
    <text evidence="10">The sequence shown here is derived from an EMBL/GenBank/DDBJ whole genome shotgun (WGS) entry which is preliminary data.</text>
</comment>
<dbReference type="AlphaFoldDB" id="A0A8X7SJ75"/>
<keyword evidence="9" id="KW-1133">Transmembrane helix</keyword>
<evidence type="ECO:0000256" key="6">
    <source>
        <dbReference type="ARBA" id="ARBA00023295"/>
    </source>
</evidence>
<keyword evidence="6 8" id="KW-0326">Glycosidase</keyword>
<sequence length="201" mass="22327">MQRVVRRMLRLFTYPKDDILLARFVSAVKVARALILFSGSMGLLLVRGTITFLGEKKHGSALKESPEFLLLVVLSTLRDLCCGLARPPPTTAVQLVLRVRFLESLMFNVKFPLIIDQHYCPHNINCPSQESGVRINDVIYQGIKGTSATKIAVKLDCSAKAPCTRIRMKDIILKYANEAAQSSCVNVLGNALSLFKPQTCF</sequence>
<gene>
    <name evidence="10" type="ORF">Bca52824_027045</name>
</gene>
<evidence type="ECO:0000256" key="1">
    <source>
        <dbReference type="ARBA" id="ARBA00004191"/>
    </source>
</evidence>
<dbReference type="Proteomes" id="UP000886595">
    <property type="component" value="Unassembled WGS sequence"/>
</dbReference>
<dbReference type="GO" id="GO:0005975">
    <property type="term" value="P:carbohydrate metabolic process"/>
    <property type="evidence" value="ECO:0007669"/>
    <property type="project" value="InterPro"/>
</dbReference>
<dbReference type="InterPro" id="IPR011050">
    <property type="entry name" value="Pectin_lyase_fold/virulence"/>
</dbReference>
<keyword evidence="7" id="KW-0961">Cell wall biogenesis/degradation</keyword>
<evidence type="ECO:0000313" key="10">
    <source>
        <dbReference type="EMBL" id="KAG2307297.1"/>
    </source>
</evidence>
<keyword evidence="5 8" id="KW-0378">Hydrolase</keyword>
<evidence type="ECO:0000256" key="5">
    <source>
        <dbReference type="ARBA" id="ARBA00022801"/>
    </source>
</evidence>
<keyword evidence="4" id="KW-0964">Secreted</keyword>
<evidence type="ECO:0000256" key="9">
    <source>
        <dbReference type="SAM" id="Phobius"/>
    </source>
</evidence>
<dbReference type="SUPFAM" id="SSF51126">
    <property type="entry name" value="Pectin lyase-like"/>
    <property type="match status" value="1"/>
</dbReference>
<protein>
    <submittedName>
        <fullName evidence="10">Uncharacterized protein</fullName>
    </submittedName>
</protein>
<dbReference type="InterPro" id="IPR000743">
    <property type="entry name" value="Glyco_hydro_28"/>
</dbReference>
<keyword evidence="3" id="KW-0134">Cell wall</keyword>
<keyword evidence="11" id="KW-1185">Reference proteome</keyword>
<evidence type="ECO:0000256" key="3">
    <source>
        <dbReference type="ARBA" id="ARBA00022512"/>
    </source>
</evidence>
<feature type="transmembrane region" description="Helical" evidence="9">
    <location>
        <begin position="20"/>
        <end position="46"/>
    </location>
</feature>
<comment type="subcellular location">
    <subcellularLocation>
        <location evidence="1">Secreted</location>
        <location evidence="1">Cell wall</location>
    </subcellularLocation>
</comment>
<dbReference type="OrthoDB" id="187139at2759"/>
<reference evidence="10 11" key="1">
    <citation type="submission" date="2020-02" db="EMBL/GenBank/DDBJ databases">
        <authorList>
            <person name="Ma Q."/>
            <person name="Huang Y."/>
            <person name="Song X."/>
            <person name="Pei D."/>
        </authorList>
    </citation>
    <scope>NUCLEOTIDE SEQUENCE [LARGE SCALE GENOMIC DNA]</scope>
    <source>
        <strain evidence="10">Sxm20200214</strain>
        <tissue evidence="10">Leaf</tissue>
    </source>
</reference>
<evidence type="ECO:0000256" key="4">
    <source>
        <dbReference type="ARBA" id="ARBA00022525"/>
    </source>
</evidence>
<keyword evidence="9" id="KW-0472">Membrane</keyword>
<proteinExistence type="inferred from homology"/>
<name>A0A8X7SJ75_BRACI</name>
<evidence type="ECO:0000313" key="11">
    <source>
        <dbReference type="Proteomes" id="UP000886595"/>
    </source>
</evidence>
<accession>A0A8X7SJ75</accession>
<evidence type="ECO:0000256" key="2">
    <source>
        <dbReference type="ARBA" id="ARBA00008834"/>
    </source>
</evidence>
<comment type="similarity">
    <text evidence="2 8">Belongs to the glycosyl hydrolase 28 family.</text>
</comment>
<dbReference type="GO" id="GO:0071555">
    <property type="term" value="P:cell wall organization"/>
    <property type="evidence" value="ECO:0007669"/>
    <property type="project" value="UniProtKB-KW"/>
</dbReference>
<organism evidence="10 11">
    <name type="scientific">Brassica carinata</name>
    <name type="common">Ethiopian mustard</name>
    <name type="synonym">Abyssinian cabbage</name>
    <dbReference type="NCBI Taxonomy" id="52824"/>
    <lineage>
        <taxon>Eukaryota</taxon>
        <taxon>Viridiplantae</taxon>
        <taxon>Streptophyta</taxon>
        <taxon>Embryophyta</taxon>
        <taxon>Tracheophyta</taxon>
        <taxon>Spermatophyta</taxon>
        <taxon>Magnoliopsida</taxon>
        <taxon>eudicotyledons</taxon>
        <taxon>Gunneridae</taxon>
        <taxon>Pentapetalae</taxon>
        <taxon>rosids</taxon>
        <taxon>malvids</taxon>
        <taxon>Brassicales</taxon>
        <taxon>Brassicaceae</taxon>
        <taxon>Brassiceae</taxon>
        <taxon>Brassica</taxon>
    </lineage>
</organism>
<dbReference type="InterPro" id="IPR012334">
    <property type="entry name" value="Pectin_lyas_fold"/>
</dbReference>
<evidence type="ECO:0000256" key="8">
    <source>
        <dbReference type="RuleBase" id="RU361169"/>
    </source>
</evidence>
<evidence type="ECO:0000256" key="7">
    <source>
        <dbReference type="ARBA" id="ARBA00023316"/>
    </source>
</evidence>
<keyword evidence="9" id="KW-0812">Transmembrane</keyword>
<dbReference type="PANTHER" id="PTHR31375">
    <property type="match status" value="1"/>
</dbReference>